<evidence type="ECO:0000313" key="8">
    <source>
        <dbReference type="EMBL" id="SEG87675.1"/>
    </source>
</evidence>
<dbReference type="SMR" id="A0A1H6DSU1"/>
<feature type="transmembrane region" description="Helical" evidence="6">
    <location>
        <begin position="21"/>
        <end position="43"/>
    </location>
</feature>
<evidence type="ECO:0000256" key="5">
    <source>
        <dbReference type="ARBA" id="ARBA00023251"/>
    </source>
</evidence>
<keyword evidence="6" id="KW-1003">Cell membrane</keyword>
<dbReference type="EMBL" id="FNVB01000007">
    <property type="protein sequence ID" value="SEG87675.1"/>
    <property type="molecule type" value="Genomic_DNA"/>
</dbReference>
<accession>A0A1H6DSU1</accession>
<accession>A0A1I1XDV3</accession>
<dbReference type="PROSITE" id="PS51012">
    <property type="entry name" value="ABC_TM2"/>
    <property type="match status" value="1"/>
</dbReference>
<evidence type="ECO:0000256" key="1">
    <source>
        <dbReference type="ARBA" id="ARBA00004141"/>
    </source>
</evidence>
<keyword evidence="6" id="KW-0813">Transport</keyword>
<dbReference type="AlphaFoldDB" id="A0A1H6DSU1"/>
<dbReference type="GO" id="GO:0046677">
    <property type="term" value="P:response to antibiotic"/>
    <property type="evidence" value="ECO:0007669"/>
    <property type="project" value="UniProtKB-KW"/>
</dbReference>
<evidence type="ECO:0000313" key="10">
    <source>
        <dbReference type="Proteomes" id="UP000199690"/>
    </source>
</evidence>
<reference evidence="8" key="1">
    <citation type="submission" date="2016-10" db="EMBL/GenBank/DDBJ databases">
        <authorList>
            <person name="de Groot N.N."/>
        </authorList>
    </citation>
    <scope>NUCLEOTIDE SEQUENCE [LARGE SCALE GENOMIC DNA]</scope>
    <source>
        <strain evidence="8">ATCC 20501</strain>
    </source>
</reference>
<dbReference type="RefSeq" id="WP_093355009.1">
    <property type="nucleotide sequence ID" value="NZ_FNVB01000007.1"/>
</dbReference>
<dbReference type="PANTHER" id="PTHR43229">
    <property type="entry name" value="NODULATION PROTEIN J"/>
    <property type="match status" value="1"/>
</dbReference>
<dbReference type="Proteomes" id="UP000199690">
    <property type="component" value="Unassembled WGS sequence"/>
</dbReference>
<feature type="transmembrane region" description="Helical" evidence="6">
    <location>
        <begin position="173"/>
        <end position="192"/>
    </location>
</feature>
<dbReference type="EMBL" id="FOME01000008">
    <property type="protein sequence ID" value="SFE05576.1"/>
    <property type="molecule type" value="Genomic_DNA"/>
</dbReference>
<dbReference type="GO" id="GO:0043190">
    <property type="term" value="C:ATP-binding cassette (ABC) transporter complex"/>
    <property type="evidence" value="ECO:0007669"/>
    <property type="project" value="InterPro"/>
</dbReference>
<evidence type="ECO:0000313" key="11">
    <source>
        <dbReference type="Proteomes" id="UP000236729"/>
    </source>
</evidence>
<keyword evidence="5" id="KW-0046">Antibiotic resistance</keyword>
<feature type="transmembrane region" description="Helical" evidence="6">
    <location>
        <begin position="106"/>
        <end position="131"/>
    </location>
</feature>
<protein>
    <recommendedName>
        <fullName evidence="6">Transport permease protein</fullName>
    </recommendedName>
</protein>
<evidence type="ECO:0000256" key="4">
    <source>
        <dbReference type="ARBA" id="ARBA00023136"/>
    </source>
</evidence>
<dbReference type="InterPro" id="IPR000412">
    <property type="entry name" value="ABC_2_transport"/>
</dbReference>
<reference evidence="10 11" key="2">
    <citation type="submission" date="2016-10" db="EMBL/GenBank/DDBJ databases">
        <authorList>
            <person name="Varghese N."/>
            <person name="Submissions S."/>
        </authorList>
    </citation>
    <scope>NUCLEOTIDE SEQUENCE [LARGE SCALE GENOMIC DNA]</scope>
    <source>
        <strain evidence="11">ATCC 20501</strain>
        <strain evidence="9 10">CGMCC 4.3529</strain>
    </source>
</reference>
<evidence type="ECO:0000256" key="6">
    <source>
        <dbReference type="RuleBase" id="RU361157"/>
    </source>
</evidence>
<feature type="domain" description="ABC transmembrane type-2" evidence="7">
    <location>
        <begin position="26"/>
        <end position="255"/>
    </location>
</feature>
<keyword evidence="4 6" id="KW-0472">Membrane</keyword>
<proteinExistence type="inferred from homology"/>
<keyword evidence="3 6" id="KW-1133">Transmembrane helix</keyword>
<dbReference type="InterPro" id="IPR013525">
    <property type="entry name" value="ABC2_TM"/>
</dbReference>
<name>A0A1H6DSU1_9PSEU</name>
<evidence type="ECO:0000259" key="7">
    <source>
        <dbReference type="PROSITE" id="PS51012"/>
    </source>
</evidence>
<evidence type="ECO:0000256" key="2">
    <source>
        <dbReference type="ARBA" id="ARBA00022692"/>
    </source>
</evidence>
<organism evidence="8 11">
    <name type="scientific">Saccharopolyspora kobensis</name>
    <dbReference type="NCBI Taxonomy" id="146035"/>
    <lineage>
        <taxon>Bacteria</taxon>
        <taxon>Bacillati</taxon>
        <taxon>Actinomycetota</taxon>
        <taxon>Actinomycetes</taxon>
        <taxon>Pseudonocardiales</taxon>
        <taxon>Pseudonocardiaceae</taxon>
        <taxon>Saccharopolyspora</taxon>
    </lineage>
</organism>
<dbReference type="PIRSF" id="PIRSF006648">
    <property type="entry name" value="DrrB"/>
    <property type="match status" value="1"/>
</dbReference>
<keyword evidence="10" id="KW-1185">Reference proteome</keyword>
<comment type="similarity">
    <text evidence="6">Belongs to the ABC-2 integral membrane protein family.</text>
</comment>
<dbReference type="Pfam" id="PF01061">
    <property type="entry name" value="ABC2_membrane"/>
    <property type="match status" value="1"/>
</dbReference>
<dbReference type="InterPro" id="IPR051784">
    <property type="entry name" value="Nod_factor_ABC_transporter"/>
</dbReference>
<feature type="transmembrane region" description="Helical" evidence="6">
    <location>
        <begin position="226"/>
        <end position="248"/>
    </location>
</feature>
<feature type="transmembrane region" description="Helical" evidence="6">
    <location>
        <begin position="143"/>
        <end position="166"/>
    </location>
</feature>
<gene>
    <name evidence="8" type="ORF">SAMN02982929_04827</name>
    <name evidence="9" type="ORF">SAMN05216506_108201</name>
</gene>
<dbReference type="Proteomes" id="UP000236729">
    <property type="component" value="Unassembled WGS sequence"/>
</dbReference>
<keyword evidence="2 6" id="KW-0812">Transmembrane</keyword>
<evidence type="ECO:0000313" key="9">
    <source>
        <dbReference type="EMBL" id="SFE05576.1"/>
    </source>
</evidence>
<evidence type="ECO:0000256" key="3">
    <source>
        <dbReference type="ARBA" id="ARBA00022989"/>
    </source>
</evidence>
<dbReference type="InterPro" id="IPR047817">
    <property type="entry name" value="ABC2_TM_bact-type"/>
</dbReference>
<dbReference type="GO" id="GO:0140359">
    <property type="term" value="F:ABC-type transporter activity"/>
    <property type="evidence" value="ECO:0007669"/>
    <property type="project" value="InterPro"/>
</dbReference>
<feature type="transmembrane region" description="Helical" evidence="6">
    <location>
        <begin position="63"/>
        <end position="85"/>
    </location>
</feature>
<dbReference type="PANTHER" id="PTHR43229:SF2">
    <property type="entry name" value="NODULATION PROTEIN J"/>
    <property type="match status" value="1"/>
</dbReference>
<comment type="subcellular location">
    <subcellularLocation>
        <location evidence="6">Cell membrane</location>
        <topology evidence="6">Multi-pass membrane protein</topology>
    </subcellularLocation>
    <subcellularLocation>
        <location evidence="1">Membrane</location>
        <topology evidence="1">Multi-pass membrane protein</topology>
    </subcellularLocation>
</comment>
<sequence length="257" mass="26872">MTTAHAIRDSRTMLRRNLLHALRYPSMTLSVVGMPIIMLLLFVYVLGGVLGAGLGGSGSYVDYLAPGIILMAAASGSMTVAISVCSDMTEGIINRFRTMPISRASVLTGHVVGGTVQTVLSVVLITAVALLVGFRPTAGPLDWLAALGLLTLVSFALSWISAAAGLMTRSVETASNIVLPLSLLPFIGSAFVPTDSMPPAVRWFAENQPFTPIIEAVRGLLMGTPVGANGVLAVGWCAVIALVGYFWARAAFNRAPA</sequence>